<keyword evidence="4 5" id="KW-0694">RNA-binding</keyword>
<protein>
    <recommendedName>
        <fullName evidence="11">RNase III domain-containing protein</fullName>
    </recommendedName>
</protein>
<dbReference type="GO" id="GO:0004525">
    <property type="term" value="F:ribonuclease III activity"/>
    <property type="evidence" value="ECO:0007669"/>
    <property type="project" value="InterPro"/>
</dbReference>
<dbReference type="SMART" id="SM00358">
    <property type="entry name" value="DSRM"/>
    <property type="match status" value="1"/>
</dbReference>
<evidence type="ECO:0000256" key="3">
    <source>
        <dbReference type="ARBA" id="ARBA00022801"/>
    </source>
</evidence>
<dbReference type="Gene3D" id="3.30.160.20">
    <property type="match status" value="1"/>
</dbReference>
<dbReference type="PROSITE" id="PS50142">
    <property type="entry name" value="RNASE_3_2"/>
    <property type="match status" value="1"/>
</dbReference>
<sequence>MMLSSVVGPIALGTHRRKSYISLNLESEALPPLPEIKSADLRKQIFTHRSVHARPTAIFEDSPDDPSPDNEALEHLGDSVLNMVVTSLLQEVYPYLRVGPSTKIRSLVVGNYTLATITRVYRLNDRIRSHPAQEIALRASSNIQADVFEAYVGGLFKDRGLEVVKAWLHPLFRPYIVEAYRVVRIEHGLSPDPEPQPPRLRAGDSPSSAPSRLSPSIGHLSLFNQYLQQKNMVVEWVYTDSAGEGTKTTPIWIVRAMVDEQCFGRGRGNTKKAAKNEAAKEGLRKMGVYVPQPSNPQTV</sequence>
<proteinExistence type="predicted"/>
<keyword evidence="1" id="KW-0540">Nuclease</keyword>
<evidence type="ECO:0000256" key="5">
    <source>
        <dbReference type="PROSITE-ProRule" id="PRU00266"/>
    </source>
</evidence>
<dbReference type="InterPro" id="IPR014720">
    <property type="entry name" value="dsRBD_dom"/>
</dbReference>
<evidence type="ECO:0008006" key="11">
    <source>
        <dbReference type="Google" id="ProtNLM"/>
    </source>
</evidence>
<dbReference type="STRING" id="745531.A0A0C3PFX4"/>
<dbReference type="GO" id="GO:0005654">
    <property type="term" value="C:nucleoplasm"/>
    <property type="evidence" value="ECO:0007669"/>
    <property type="project" value="TreeGrafter"/>
</dbReference>
<accession>A0A0C3PFX4</accession>
<evidence type="ECO:0000256" key="1">
    <source>
        <dbReference type="ARBA" id="ARBA00022722"/>
    </source>
</evidence>
<dbReference type="PANTHER" id="PTHR11207:SF0">
    <property type="entry name" value="RIBONUCLEASE 3"/>
    <property type="match status" value="1"/>
</dbReference>
<dbReference type="Gene3D" id="1.10.1520.10">
    <property type="entry name" value="Ribonuclease III domain"/>
    <property type="match status" value="1"/>
</dbReference>
<organism evidence="9 10">
    <name type="scientific">Phlebiopsis gigantea (strain 11061_1 CR5-6)</name>
    <name type="common">White-rot fungus</name>
    <name type="synonym">Peniophora gigantea</name>
    <dbReference type="NCBI Taxonomy" id="745531"/>
    <lineage>
        <taxon>Eukaryota</taxon>
        <taxon>Fungi</taxon>
        <taxon>Dikarya</taxon>
        <taxon>Basidiomycota</taxon>
        <taxon>Agaricomycotina</taxon>
        <taxon>Agaricomycetes</taxon>
        <taxon>Polyporales</taxon>
        <taxon>Phanerochaetaceae</taxon>
        <taxon>Phlebiopsis</taxon>
    </lineage>
</organism>
<gene>
    <name evidence="9" type="ORF">PHLGIDRAFT_31300</name>
</gene>
<dbReference type="Proteomes" id="UP000053257">
    <property type="component" value="Unassembled WGS sequence"/>
</dbReference>
<keyword evidence="2" id="KW-0255">Endonuclease</keyword>
<feature type="region of interest" description="Disordered" evidence="6">
    <location>
        <begin position="188"/>
        <end position="213"/>
    </location>
</feature>
<feature type="domain" description="DRBM" evidence="7">
    <location>
        <begin position="218"/>
        <end position="288"/>
    </location>
</feature>
<dbReference type="GO" id="GO:0034475">
    <property type="term" value="P:U4 snRNA 3'-end processing"/>
    <property type="evidence" value="ECO:0007669"/>
    <property type="project" value="TreeGrafter"/>
</dbReference>
<evidence type="ECO:0000256" key="6">
    <source>
        <dbReference type="SAM" id="MobiDB-lite"/>
    </source>
</evidence>
<name>A0A0C3PFX4_PHLG1</name>
<dbReference type="PROSITE" id="PS50137">
    <property type="entry name" value="DS_RBD"/>
    <property type="match status" value="1"/>
</dbReference>
<dbReference type="HOGENOM" id="CLU_000907_2_0_1"/>
<keyword evidence="3" id="KW-0378">Hydrolase</keyword>
<dbReference type="GO" id="GO:0006369">
    <property type="term" value="P:termination of RNA polymerase II transcription"/>
    <property type="evidence" value="ECO:0007669"/>
    <property type="project" value="TreeGrafter"/>
</dbReference>
<dbReference type="GO" id="GO:0006364">
    <property type="term" value="P:rRNA processing"/>
    <property type="evidence" value="ECO:0007669"/>
    <property type="project" value="TreeGrafter"/>
</dbReference>
<dbReference type="PANTHER" id="PTHR11207">
    <property type="entry name" value="RIBONUCLEASE III"/>
    <property type="match status" value="1"/>
</dbReference>
<dbReference type="CDD" id="cd00593">
    <property type="entry name" value="RIBOc"/>
    <property type="match status" value="1"/>
</dbReference>
<dbReference type="SUPFAM" id="SSF54768">
    <property type="entry name" value="dsRNA-binding domain-like"/>
    <property type="match status" value="1"/>
</dbReference>
<dbReference type="InterPro" id="IPR036389">
    <property type="entry name" value="RNase_III_sf"/>
</dbReference>
<evidence type="ECO:0000259" key="7">
    <source>
        <dbReference type="PROSITE" id="PS50137"/>
    </source>
</evidence>
<reference evidence="9 10" key="1">
    <citation type="journal article" date="2014" name="PLoS Genet.">
        <title>Analysis of the Phlebiopsis gigantea genome, transcriptome and secretome provides insight into its pioneer colonization strategies of wood.</title>
        <authorList>
            <person name="Hori C."/>
            <person name="Ishida T."/>
            <person name="Igarashi K."/>
            <person name="Samejima M."/>
            <person name="Suzuki H."/>
            <person name="Master E."/>
            <person name="Ferreira P."/>
            <person name="Ruiz-Duenas F.J."/>
            <person name="Held B."/>
            <person name="Canessa P."/>
            <person name="Larrondo L.F."/>
            <person name="Schmoll M."/>
            <person name="Druzhinina I.S."/>
            <person name="Kubicek C.P."/>
            <person name="Gaskell J.A."/>
            <person name="Kersten P."/>
            <person name="St John F."/>
            <person name="Glasner J."/>
            <person name="Sabat G."/>
            <person name="Splinter BonDurant S."/>
            <person name="Syed K."/>
            <person name="Yadav J."/>
            <person name="Mgbeahuruike A.C."/>
            <person name="Kovalchuk A."/>
            <person name="Asiegbu F.O."/>
            <person name="Lackner G."/>
            <person name="Hoffmeister D."/>
            <person name="Rencoret J."/>
            <person name="Gutierrez A."/>
            <person name="Sun H."/>
            <person name="Lindquist E."/>
            <person name="Barry K."/>
            <person name="Riley R."/>
            <person name="Grigoriev I.V."/>
            <person name="Henrissat B."/>
            <person name="Kues U."/>
            <person name="Berka R.M."/>
            <person name="Martinez A.T."/>
            <person name="Covert S.F."/>
            <person name="Blanchette R.A."/>
            <person name="Cullen D."/>
        </authorList>
    </citation>
    <scope>NUCLEOTIDE SEQUENCE [LARGE SCALE GENOMIC DNA]</scope>
    <source>
        <strain evidence="9 10">11061_1 CR5-6</strain>
    </source>
</reference>
<dbReference type="SUPFAM" id="SSF69065">
    <property type="entry name" value="RNase III domain-like"/>
    <property type="match status" value="1"/>
</dbReference>
<evidence type="ECO:0000256" key="4">
    <source>
        <dbReference type="ARBA" id="ARBA00022884"/>
    </source>
</evidence>
<dbReference type="EMBL" id="KN840570">
    <property type="protein sequence ID" value="KIP04563.1"/>
    <property type="molecule type" value="Genomic_DNA"/>
</dbReference>
<evidence type="ECO:0000313" key="10">
    <source>
        <dbReference type="Proteomes" id="UP000053257"/>
    </source>
</evidence>
<keyword evidence="10" id="KW-1185">Reference proteome</keyword>
<dbReference type="OrthoDB" id="2392202at2759"/>
<feature type="domain" description="RNase III" evidence="8">
    <location>
        <begin position="36"/>
        <end position="160"/>
    </location>
</feature>
<dbReference type="InterPro" id="IPR000999">
    <property type="entry name" value="RNase_III_dom"/>
</dbReference>
<dbReference type="SMART" id="SM00535">
    <property type="entry name" value="RIBOc"/>
    <property type="match status" value="1"/>
</dbReference>
<evidence type="ECO:0000259" key="8">
    <source>
        <dbReference type="PROSITE" id="PS50142"/>
    </source>
</evidence>
<dbReference type="Pfam" id="PF00636">
    <property type="entry name" value="Ribonuclease_3"/>
    <property type="match status" value="1"/>
</dbReference>
<evidence type="ECO:0000313" key="9">
    <source>
        <dbReference type="EMBL" id="KIP04563.1"/>
    </source>
</evidence>
<dbReference type="GO" id="GO:0003723">
    <property type="term" value="F:RNA binding"/>
    <property type="evidence" value="ECO:0007669"/>
    <property type="project" value="UniProtKB-UniRule"/>
</dbReference>
<dbReference type="AlphaFoldDB" id="A0A0C3PFX4"/>
<evidence type="ECO:0000256" key="2">
    <source>
        <dbReference type="ARBA" id="ARBA00022759"/>
    </source>
</evidence>
<dbReference type="Pfam" id="PF00035">
    <property type="entry name" value="dsrm"/>
    <property type="match status" value="1"/>
</dbReference>